<protein>
    <recommendedName>
        <fullName evidence="3">Xylose isomerase-like TIM barrel domain-containing protein</fullName>
    </recommendedName>
</protein>
<name>A0A1B9P045_ALILO</name>
<dbReference type="EMBL" id="MAJU01000008">
    <property type="protein sequence ID" value="OCH21737.1"/>
    <property type="molecule type" value="Genomic_DNA"/>
</dbReference>
<comment type="caution">
    <text evidence="1">The sequence shown here is derived from an EMBL/GenBank/DDBJ whole genome shotgun (WGS) entry which is preliminary data.</text>
</comment>
<proteinExistence type="predicted"/>
<dbReference type="OrthoDB" id="6892121at2"/>
<dbReference type="AlphaFoldDB" id="A0A1B9P045"/>
<reference evidence="1 2" key="1">
    <citation type="submission" date="2016-06" db="EMBL/GenBank/DDBJ databases">
        <authorList>
            <person name="Kjaerup R.B."/>
            <person name="Dalgaard T.S."/>
            <person name="Juul-Madsen H.R."/>
        </authorList>
    </citation>
    <scope>NUCLEOTIDE SEQUENCE [LARGE SCALE GENOMIC DNA]</scope>
    <source>
        <strain evidence="1 2">1S159</strain>
    </source>
</reference>
<evidence type="ECO:0000313" key="2">
    <source>
        <dbReference type="Proteomes" id="UP000093523"/>
    </source>
</evidence>
<evidence type="ECO:0000313" key="1">
    <source>
        <dbReference type="EMBL" id="OCH21737.1"/>
    </source>
</evidence>
<sequence length="133" mass="15433">MLEIYTDFCVNTLFFLYSDVEADGGQSNRLSEDIQLKASVAGFDFCSYEVNDKNDLTHKLAIIHKLCEKYDVKPIIHFNFHGDQNKGICLKSEEFMSWEELSINLKIINRTLENNLAVFLLHVMPLRFLVKKP</sequence>
<dbReference type="RefSeq" id="WP_065610347.1">
    <property type="nucleotide sequence ID" value="NZ_CAWMPN010000008.1"/>
</dbReference>
<evidence type="ECO:0008006" key="3">
    <source>
        <dbReference type="Google" id="ProtNLM"/>
    </source>
</evidence>
<dbReference type="Proteomes" id="UP000093523">
    <property type="component" value="Unassembled WGS sequence"/>
</dbReference>
<gene>
    <name evidence="1" type="ORF">A6E04_07690</name>
</gene>
<accession>A0A1B9P045</accession>
<organism evidence="1 2">
    <name type="scientific">Aliivibrio logei</name>
    <name type="common">Vibrio logei</name>
    <dbReference type="NCBI Taxonomy" id="688"/>
    <lineage>
        <taxon>Bacteria</taxon>
        <taxon>Pseudomonadati</taxon>
        <taxon>Pseudomonadota</taxon>
        <taxon>Gammaproteobacteria</taxon>
        <taxon>Vibrionales</taxon>
        <taxon>Vibrionaceae</taxon>
        <taxon>Aliivibrio</taxon>
    </lineage>
</organism>